<dbReference type="GeneID" id="10289387"/>
<dbReference type="OrthoDB" id="21422at2157"/>
<feature type="transmembrane region" description="Helical" evidence="1">
    <location>
        <begin position="62"/>
        <end position="92"/>
    </location>
</feature>
<feature type="transmembrane region" description="Helical" evidence="1">
    <location>
        <begin position="215"/>
        <end position="237"/>
    </location>
</feature>
<dbReference type="EMBL" id="CP002529">
    <property type="protein sequence ID" value="ADY01937.1"/>
    <property type="molecule type" value="Genomic_DNA"/>
</dbReference>
<feature type="transmembrane region" description="Helical" evidence="1">
    <location>
        <begin position="6"/>
        <end position="26"/>
    </location>
</feature>
<gene>
    <name evidence="2" type="ordered locus">VMUT_1735</name>
</gene>
<keyword evidence="1" id="KW-1133">Transmembrane helix</keyword>
<name>F0QUV5_VULM7</name>
<feature type="transmembrane region" description="Helical" evidence="1">
    <location>
        <begin position="112"/>
        <end position="132"/>
    </location>
</feature>
<keyword evidence="1" id="KW-0472">Membrane</keyword>
<dbReference type="KEGG" id="vmo:VMUT_1735"/>
<dbReference type="Pfam" id="PF03956">
    <property type="entry name" value="Lys_export"/>
    <property type="match status" value="1"/>
</dbReference>
<feature type="transmembrane region" description="Helical" evidence="1">
    <location>
        <begin position="285"/>
        <end position="306"/>
    </location>
</feature>
<dbReference type="eggNOG" id="arCOG01615">
    <property type="taxonomic scope" value="Archaea"/>
</dbReference>
<reference evidence="2 3" key="1">
    <citation type="journal article" date="2011" name="J. Bacteriol.">
        <title>Complete genome sequence of 'Vulcanisaeta moutnovskia' strain 768-28, a novel member of the hyperthermophilic crenarchaeal genus vulcanisaeta.</title>
        <authorList>
            <person name="Gumerov V.M."/>
            <person name="Mardanov A.V."/>
            <person name="Beletsky A.V."/>
            <person name="Prokofeva M.I."/>
            <person name="Bonch-Osmolovskaya E.A."/>
            <person name="Ravin N.V."/>
            <person name="Skryabin K.G."/>
        </authorList>
    </citation>
    <scope>NUCLEOTIDE SEQUENCE [LARGE SCALE GENOMIC DNA]</scope>
    <source>
        <strain evidence="2 3">768-28</strain>
    </source>
</reference>
<dbReference type="PANTHER" id="PTHR35804:SF1">
    <property type="entry name" value="LYSINE EXPORTER LYSO"/>
    <property type="match status" value="1"/>
</dbReference>
<evidence type="ECO:0000313" key="2">
    <source>
        <dbReference type="EMBL" id="ADY01937.1"/>
    </source>
</evidence>
<feature type="transmembrane region" description="Helical" evidence="1">
    <location>
        <begin position="138"/>
        <end position="159"/>
    </location>
</feature>
<feature type="transmembrane region" description="Helical" evidence="1">
    <location>
        <begin position="244"/>
        <end position="265"/>
    </location>
</feature>
<evidence type="ECO:0000256" key="1">
    <source>
        <dbReference type="SAM" id="Phobius"/>
    </source>
</evidence>
<keyword evidence="1" id="KW-0812">Transmembrane</keyword>
<dbReference type="RefSeq" id="WP_013605099.1">
    <property type="nucleotide sequence ID" value="NC_015151.1"/>
</dbReference>
<keyword evidence="3" id="KW-1185">Reference proteome</keyword>
<dbReference type="PANTHER" id="PTHR35804">
    <property type="entry name" value="LYSINE EXPORTER LYSO"/>
    <property type="match status" value="1"/>
</dbReference>
<sequence>MTSIVSLIGDLFLVVFPITMFIGYILRNRIKNLRISNYLQYVVMALIFTMAFWAGNIVASNYVFYIIIYSIIYALFSIVTSLVFTIPIGLIFNSRHALEIRVNNDGKTGMRLPLILLTILIIGWLLGYYVRYKSINYYINYLITLELLILILVIGLDIGSSINTSLLMQGYLGIIIAITSLLGSSISGLILHYLIKIPLTASLGISMGMGWYSLVGPLLSVRFGPAIGTLAFLTNFLREQLTYLLVPSIVVAGFRNVTLVSIGGATSMDDTLPIYRLYMGETGGFIAFVSGFVITMILPELLPYVITL</sequence>
<dbReference type="STRING" id="985053.VMUT_1735"/>
<feature type="transmembrane region" description="Helical" evidence="1">
    <location>
        <begin position="38"/>
        <end position="56"/>
    </location>
</feature>
<evidence type="ECO:0008006" key="4">
    <source>
        <dbReference type="Google" id="ProtNLM"/>
    </source>
</evidence>
<accession>F0QUV5</accession>
<dbReference type="GO" id="GO:0005886">
    <property type="term" value="C:plasma membrane"/>
    <property type="evidence" value="ECO:0007669"/>
    <property type="project" value="TreeGrafter"/>
</dbReference>
<feature type="transmembrane region" description="Helical" evidence="1">
    <location>
        <begin position="171"/>
        <end position="195"/>
    </location>
</feature>
<dbReference type="GO" id="GO:0015661">
    <property type="term" value="F:L-lysine efflux transmembrane transporter activity"/>
    <property type="evidence" value="ECO:0007669"/>
    <property type="project" value="InterPro"/>
</dbReference>
<dbReference type="Proteomes" id="UP000007485">
    <property type="component" value="Chromosome"/>
</dbReference>
<dbReference type="HOGENOM" id="CLU_078428_0_0_2"/>
<dbReference type="AlphaFoldDB" id="F0QUV5"/>
<proteinExistence type="predicted"/>
<evidence type="ECO:0000313" key="3">
    <source>
        <dbReference type="Proteomes" id="UP000007485"/>
    </source>
</evidence>
<dbReference type="InterPro" id="IPR005642">
    <property type="entry name" value="LysO"/>
</dbReference>
<organism evidence="2 3">
    <name type="scientific">Vulcanisaeta moutnovskia (strain 768-28)</name>
    <dbReference type="NCBI Taxonomy" id="985053"/>
    <lineage>
        <taxon>Archaea</taxon>
        <taxon>Thermoproteota</taxon>
        <taxon>Thermoprotei</taxon>
        <taxon>Thermoproteales</taxon>
        <taxon>Thermoproteaceae</taxon>
        <taxon>Vulcanisaeta</taxon>
    </lineage>
</organism>
<protein>
    <recommendedName>
        <fullName evidence="4">Lysine exporter LysO family protein</fullName>
    </recommendedName>
</protein>